<keyword evidence="7" id="KW-0472">Membrane</keyword>
<dbReference type="PANTHER" id="PTHR38340:SF1">
    <property type="entry name" value="S-LAYER PROTEIN"/>
    <property type="match status" value="1"/>
</dbReference>
<dbReference type="Pfam" id="PF00353">
    <property type="entry name" value="HemolysinCabind"/>
    <property type="match status" value="6"/>
</dbReference>
<evidence type="ECO:0000256" key="1">
    <source>
        <dbReference type="ARBA" id="ARBA00004370"/>
    </source>
</evidence>
<dbReference type="InterPro" id="IPR050557">
    <property type="entry name" value="RTX_toxin/Mannuronan_C5-epim"/>
</dbReference>
<keyword evidence="6" id="KW-0843">Virulence</keyword>
<dbReference type="SUPFAM" id="SSF51120">
    <property type="entry name" value="beta-Roll"/>
    <property type="match status" value="5"/>
</dbReference>
<evidence type="ECO:0000313" key="8">
    <source>
        <dbReference type="EMBL" id="SFH97833.1"/>
    </source>
</evidence>
<evidence type="ECO:0000256" key="5">
    <source>
        <dbReference type="ARBA" id="ARBA00022737"/>
    </source>
</evidence>
<keyword evidence="5" id="KW-0677">Repeat</keyword>
<evidence type="ECO:0000313" key="9">
    <source>
        <dbReference type="Proteomes" id="UP000183639"/>
    </source>
</evidence>
<comment type="subcellular location">
    <subcellularLocation>
        <location evidence="1">Membrane</location>
    </subcellularLocation>
    <subcellularLocation>
        <location evidence="2">Secreted</location>
    </subcellularLocation>
</comment>
<keyword evidence="4" id="KW-0800">Toxin</keyword>
<accession>A0A1I3EG34</accession>
<protein>
    <submittedName>
        <fullName evidence="8">Hemolysin-type calcium-binding repeat-containing protein</fullName>
    </submittedName>
</protein>
<organism evidence="8 9">
    <name type="scientific">Selenomonas ruminantium</name>
    <dbReference type="NCBI Taxonomy" id="971"/>
    <lineage>
        <taxon>Bacteria</taxon>
        <taxon>Bacillati</taxon>
        <taxon>Bacillota</taxon>
        <taxon>Negativicutes</taxon>
        <taxon>Selenomonadales</taxon>
        <taxon>Selenomonadaceae</taxon>
        <taxon>Selenomonas</taxon>
    </lineage>
</organism>
<dbReference type="GO" id="GO:0016020">
    <property type="term" value="C:membrane"/>
    <property type="evidence" value="ECO:0007669"/>
    <property type="project" value="UniProtKB-SubCell"/>
</dbReference>
<name>A0A1I3EG34_SELRU</name>
<proteinExistence type="predicted"/>
<evidence type="ECO:0000256" key="7">
    <source>
        <dbReference type="ARBA" id="ARBA00023136"/>
    </source>
</evidence>
<dbReference type="InterPro" id="IPR003995">
    <property type="entry name" value="RTX_toxin_determinant-A"/>
</dbReference>
<dbReference type="PRINTS" id="PR01488">
    <property type="entry name" value="RTXTOXINA"/>
</dbReference>
<evidence type="ECO:0000256" key="2">
    <source>
        <dbReference type="ARBA" id="ARBA00004613"/>
    </source>
</evidence>
<dbReference type="InterPro" id="IPR018511">
    <property type="entry name" value="Hemolysin-typ_Ca-bd_CS"/>
</dbReference>
<evidence type="ECO:0000256" key="3">
    <source>
        <dbReference type="ARBA" id="ARBA00022525"/>
    </source>
</evidence>
<dbReference type="PRINTS" id="PR00313">
    <property type="entry name" value="CABNDNGRPT"/>
</dbReference>
<dbReference type="InterPro" id="IPR011049">
    <property type="entry name" value="Serralysin-like_metalloprot_C"/>
</dbReference>
<reference evidence="8 9" key="1">
    <citation type="submission" date="2016-10" db="EMBL/GenBank/DDBJ databases">
        <authorList>
            <person name="de Groot N.N."/>
        </authorList>
    </citation>
    <scope>NUCLEOTIDE SEQUENCE [LARGE SCALE GENOMIC DNA]</scope>
    <source>
        <strain evidence="8 9">Z108</strain>
    </source>
</reference>
<keyword evidence="3" id="KW-0964">Secreted</keyword>
<evidence type="ECO:0000256" key="4">
    <source>
        <dbReference type="ARBA" id="ARBA00022656"/>
    </source>
</evidence>
<dbReference type="Proteomes" id="UP000183639">
    <property type="component" value="Unassembled WGS sequence"/>
</dbReference>
<dbReference type="EMBL" id="FOQK01000010">
    <property type="protein sequence ID" value="SFH97833.1"/>
    <property type="molecule type" value="Genomic_DNA"/>
</dbReference>
<dbReference type="PANTHER" id="PTHR38340">
    <property type="entry name" value="S-LAYER PROTEIN"/>
    <property type="match status" value="1"/>
</dbReference>
<dbReference type="PROSITE" id="PS00330">
    <property type="entry name" value="HEMOLYSIN_CALCIUM"/>
    <property type="match status" value="7"/>
</dbReference>
<dbReference type="GO" id="GO:0005576">
    <property type="term" value="C:extracellular region"/>
    <property type="evidence" value="ECO:0007669"/>
    <property type="project" value="UniProtKB-SubCell"/>
</dbReference>
<dbReference type="GO" id="GO:0090729">
    <property type="term" value="F:toxin activity"/>
    <property type="evidence" value="ECO:0007669"/>
    <property type="project" value="UniProtKB-KW"/>
</dbReference>
<gene>
    <name evidence="8" type="ORF">SAMN04487861_11020</name>
</gene>
<evidence type="ECO:0000256" key="6">
    <source>
        <dbReference type="ARBA" id="ARBA00023026"/>
    </source>
</evidence>
<sequence length="835" mass="87321">MKGLTDLTAAKNIKLISGNTTTTLSTLGSPLPVGLSYNKDKTVLIVSSAYAQDILNTADYSATIKTINAQNAFNITISGNSNANTIYGGAGNDTIYGMAGNDSIYGGKGDDILRGGTGNDVFYYAKGDGNDIIEGFEAGKDKIRYTSGSLSKAKIGITDVSLYNGNGCQILTKMSQKGQYADIIGTDGKTTRHNFGSYTANNTWNYIAGQGFHGGKAKIDTLTVTGGKSYNINLADASHYTSIDKVDASKATAAMTITGGEEANTLIGGNKNDLIKGGAGNDSLYGGKGNDTLYGGSGNDTFYYAQNDGNDTIADFAAGTDKIRYTSGSLSKVLISGNDVLLYNGTGYQKLSGKAVKGQYADIIGTNGKSVRHNFGKNATANNWNYSAGQGYHGSTKTDTLIVTSITSYNINLSNASLYTSIDNVDASESTAAMTITGSSSANTIEGSKKSDLIKGGAGNDTIKGGAGDDTLYGNAGKDVLYGGKGKDILYGGTENDTLHGGKGNDTLYGETGNDTLYGGKGNDILYGGAGNDVFYYARDDGNDTIKDFEAGKDKIRYTSGKLDQVKLVGKDVLLYNDIGYQKLIGKATKGQYADIIGTNGISVRHNFGTNAMANNWNYTAGQGYHGSSKIDTLTITGTKSQSINLANQSLYTSIDNVNASKAKVDMTIRGTASANTLIGGAGDDTLIGGAGNDNLQGGSGDDELYAQSGNNTLYGGAGDDTLKGGTGTDILRGNTGNDIIFGGKGVDKIQYYKGDGNDIIIGANKKDVLYLYNISNIKTQAKFTLVGNSLVMNFTNNKNDTITLSYWSTTGMNNFVVGGKTYHLNQTNGKISVK</sequence>
<dbReference type="Gene3D" id="2.150.10.10">
    <property type="entry name" value="Serralysin-like metalloprotease, C-terminal"/>
    <property type="match status" value="5"/>
</dbReference>
<dbReference type="InterPro" id="IPR001343">
    <property type="entry name" value="Hemolysn_Ca-bd"/>
</dbReference>
<dbReference type="GO" id="GO:0005509">
    <property type="term" value="F:calcium ion binding"/>
    <property type="evidence" value="ECO:0007669"/>
    <property type="project" value="InterPro"/>
</dbReference>
<dbReference type="AlphaFoldDB" id="A0A1I3EG34"/>